<evidence type="ECO:0000313" key="2">
    <source>
        <dbReference type="Proteomes" id="UP001501353"/>
    </source>
</evidence>
<dbReference type="Proteomes" id="UP001501353">
    <property type="component" value="Unassembled WGS sequence"/>
</dbReference>
<gene>
    <name evidence="1" type="ORF">GCM10022212_31300</name>
</gene>
<dbReference type="EMBL" id="BAAAZE010000013">
    <property type="protein sequence ID" value="GAA4030660.1"/>
    <property type="molecule type" value="Genomic_DNA"/>
</dbReference>
<dbReference type="RefSeq" id="WP_344764655.1">
    <property type="nucleotide sequence ID" value="NZ_BAAAZE010000013.1"/>
</dbReference>
<reference evidence="2" key="1">
    <citation type="journal article" date="2019" name="Int. J. Syst. Evol. Microbiol.">
        <title>The Global Catalogue of Microorganisms (GCM) 10K type strain sequencing project: providing services to taxonomists for standard genome sequencing and annotation.</title>
        <authorList>
            <consortium name="The Broad Institute Genomics Platform"/>
            <consortium name="The Broad Institute Genome Sequencing Center for Infectious Disease"/>
            <person name="Wu L."/>
            <person name="Ma J."/>
        </authorList>
    </citation>
    <scope>NUCLEOTIDE SEQUENCE [LARGE SCALE GENOMIC DNA]</scope>
    <source>
        <strain evidence="2">JCM 16673</strain>
    </source>
</reference>
<evidence type="ECO:0008006" key="3">
    <source>
        <dbReference type="Google" id="ProtNLM"/>
    </source>
</evidence>
<keyword evidence="2" id="KW-1185">Reference proteome</keyword>
<evidence type="ECO:0000313" key="1">
    <source>
        <dbReference type="EMBL" id="GAA4030660.1"/>
    </source>
</evidence>
<accession>A0ABP7TSM4</accession>
<proteinExistence type="predicted"/>
<name>A0ABP7TSM4_9BURK</name>
<organism evidence="1 2">
    <name type="scientific">Actimicrobium antarcticum</name>
    <dbReference type="NCBI Taxonomy" id="1051899"/>
    <lineage>
        <taxon>Bacteria</taxon>
        <taxon>Pseudomonadati</taxon>
        <taxon>Pseudomonadota</taxon>
        <taxon>Betaproteobacteria</taxon>
        <taxon>Burkholderiales</taxon>
        <taxon>Oxalobacteraceae</taxon>
        <taxon>Actimicrobium</taxon>
    </lineage>
</organism>
<protein>
    <recommendedName>
        <fullName evidence="3">Tryptophan synthase subunit beta like protein</fullName>
    </recommendedName>
</protein>
<sequence length="120" mass="13034">MPYIQRDATGSVIALFRDAPAPDTERLFADHPDVQIFLALDGVPATGSSDPRDVLASLDSAMIRVVEDLVDVLIQKHVIMLTDLPEQAQRKVLGRKETRHSLFGDLGDLGDLGAGNDDIL</sequence>
<comment type="caution">
    <text evidence="1">The sequence shown here is derived from an EMBL/GenBank/DDBJ whole genome shotgun (WGS) entry which is preliminary data.</text>
</comment>